<comment type="caution">
    <text evidence="3">The sequence shown here is derived from an EMBL/GenBank/DDBJ whole genome shotgun (WGS) entry which is preliminary data.</text>
</comment>
<evidence type="ECO:0000256" key="1">
    <source>
        <dbReference type="SAM" id="MobiDB-lite"/>
    </source>
</evidence>
<evidence type="ECO:0000259" key="2">
    <source>
        <dbReference type="Pfam" id="PF15045"/>
    </source>
</evidence>
<gene>
    <name evidence="3" type="ORF">Cfor_02580</name>
</gene>
<dbReference type="OrthoDB" id="5917212at2759"/>
<proteinExistence type="predicted"/>
<accession>A0A6L2Q3R1</accession>
<dbReference type="EMBL" id="BLKM01000695">
    <property type="protein sequence ID" value="GFG37395.1"/>
    <property type="molecule type" value="Genomic_DNA"/>
</dbReference>
<feature type="region of interest" description="Disordered" evidence="1">
    <location>
        <begin position="57"/>
        <end position="89"/>
    </location>
</feature>
<evidence type="ECO:0000313" key="3">
    <source>
        <dbReference type="EMBL" id="GFG37395.1"/>
    </source>
</evidence>
<dbReference type="Proteomes" id="UP000502823">
    <property type="component" value="Unassembled WGS sequence"/>
</dbReference>
<dbReference type="GO" id="GO:0030121">
    <property type="term" value="C:AP-1 adaptor complex"/>
    <property type="evidence" value="ECO:0007669"/>
    <property type="project" value="TreeGrafter"/>
</dbReference>
<dbReference type="GO" id="GO:0030276">
    <property type="term" value="F:clathrin binding"/>
    <property type="evidence" value="ECO:0007669"/>
    <property type="project" value="InterPro"/>
</dbReference>
<dbReference type="Pfam" id="PF15045">
    <property type="entry name" value="Clathrin_bdg"/>
    <property type="match status" value="1"/>
</dbReference>
<sequence length="484" mass="52149">MIQENYSGQEVVIDDPQTPVKSPTVSRIFWEGSLQHSNETELGVDCGRVVDNTSQDSVVSGATDSGLCSASQTSDGVSPSPVGPELRGGETLVSSVSADVEPQRVFGVTVAEAFQPDANCGRRSMTQDADDDDDFGNFMNGAMIEEFAMFESPLVDGPTGSWASVTRPVPAAIDNYDFDDFESAEFQCAPVNCVGFDDGKLTQKLQALIDILFPLTNSINLMEMNVAPLAERLATVWLKLQDMESSHALSYQWSGSATNKGLLVALGIDSRNILFGPRWNSSVPRFAANLGFSPLEPMQASCSSVTPQAPAKELAREEDATEEAVVPAAEFDWINSGLVNPLDCANLALLDLDYINTFDNLTSPSTSASNAVASIWSSTSAKFDFGNVNMNVGERSFVDRTGSVGSPYSRTVTCDNVFPHFLAAPKASTSDSLMQHVLLYNQCAPVTCSRQGLSPEAVRVLDELPDLSFLQAKLLMFPVRRTLL</sequence>
<dbReference type="PANTHER" id="PTHR16156:SF10">
    <property type="entry name" value="AFTIPHILIN-RELATED"/>
    <property type="match status" value="1"/>
</dbReference>
<protein>
    <recommendedName>
        <fullName evidence="2">Aftiphilin clathrin-binding box domain-containing protein</fullName>
    </recommendedName>
</protein>
<name>A0A6L2Q3R1_COPFO</name>
<dbReference type="InterPro" id="IPR029205">
    <property type="entry name" value="Clathrin-bd"/>
</dbReference>
<feature type="compositionally biased region" description="Polar residues" evidence="1">
    <location>
        <begin position="57"/>
        <end position="77"/>
    </location>
</feature>
<reference evidence="4" key="1">
    <citation type="submission" date="2020-01" db="EMBL/GenBank/DDBJ databases">
        <title>Draft genome sequence of the Termite Coptotermes fromosanus.</title>
        <authorList>
            <person name="Itakura S."/>
            <person name="Yosikawa Y."/>
            <person name="Umezawa K."/>
        </authorList>
    </citation>
    <scope>NUCLEOTIDE SEQUENCE [LARGE SCALE GENOMIC DNA]</scope>
</reference>
<dbReference type="InParanoid" id="A0A6L2Q3R1"/>
<dbReference type="AlphaFoldDB" id="A0A6L2Q3R1"/>
<keyword evidence="4" id="KW-1185">Reference proteome</keyword>
<dbReference type="InterPro" id="IPR046359">
    <property type="entry name" value="Aftin-like"/>
</dbReference>
<feature type="domain" description="Aftiphilin clathrin-binding box" evidence="2">
    <location>
        <begin position="235"/>
        <end position="301"/>
    </location>
</feature>
<organism evidence="3 4">
    <name type="scientific">Coptotermes formosanus</name>
    <name type="common">Formosan subterranean termite</name>
    <dbReference type="NCBI Taxonomy" id="36987"/>
    <lineage>
        <taxon>Eukaryota</taxon>
        <taxon>Metazoa</taxon>
        <taxon>Ecdysozoa</taxon>
        <taxon>Arthropoda</taxon>
        <taxon>Hexapoda</taxon>
        <taxon>Insecta</taxon>
        <taxon>Pterygota</taxon>
        <taxon>Neoptera</taxon>
        <taxon>Polyneoptera</taxon>
        <taxon>Dictyoptera</taxon>
        <taxon>Blattodea</taxon>
        <taxon>Blattoidea</taxon>
        <taxon>Termitoidae</taxon>
        <taxon>Rhinotermitidae</taxon>
        <taxon>Coptotermes</taxon>
    </lineage>
</organism>
<dbReference type="PANTHER" id="PTHR16156">
    <property type="entry name" value="AFTIPHILIN A-RELATED"/>
    <property type="match status" value="1"/>
</dbReference>
<evidence type="ECO:0000313" key="4">
    <source>
        <dbReference type="Proteomes" id="UP000502823"/>
    </source>
</evidence>
<dbReference type="GO" id="GO:0032588">
    <property type="term" value="C:trans-Golgi network membrane"/>
    <property type="evidence" value="ECO:0007669"/>
    <property type="project" value="InterPro"/>
</dbReference>